<dbReference type="AlphaFoldDB" id="A0A4S8KQA0"/>
<evidence type="ECO:0008006" key="3">
    <source>
        <dbReference type="Google" id="ProtNLM"/>
    </source>
</evidence>
<accession>A0A4S8KQA0</accession>
<reference evidence="1 2" key="1">
    <citation type="journal article" date="2019" name="Nat. Ecol. Evol.">
        <title>Megaphylogeny resolves global patterns of mushroom evolution.</title>
        <authorList>
            <person name="Varga T."/>
            <person name="Krizsan K."/>
            <person name="Foldi C."/>
            <person name="Dima B."/>
            <person name="Sanchez-Garcia M."/>
            <person name="Sanchez-Ramirez S."/>
            <person name="Szollosi G.J."/>
            <person name="Szarkandi J.G."/>
            <person name="Papp V."/>
            <person name="Albert L."/>
            <person name="Andreopoulos W."/>
            <person name="Angelini C."/>
            <person name="Antonin V."/>
            <person name="Barry K.W."/>
            <person name="Bougher N.L."/>
            <person name="Buchanan P."/>
            <person name="Buyck B."/>
            <person name="Bense V."/>
            <person name="Catcheside P."/>
            <person name="Chovatia M."/>
            <person name="Cooper J."/>
            <person name="Damon W."/>
            <person name="Desjardin D."/>
            <person name="Finy P."/>
            <person name="Geml J."/>
            <person name="Haridas S."/>
            <person name="Hughes K."/>
            <person name="Justo A."/>
            <person name="Karasinski D."/>
            <person name="Kautmanova I."/>
            <person name="Kiss B."/>
            <person name="Kocsube S."/>
            <person name="Kotiranta H."/>
            <person name="LaButti K.M."/>
            <person name="Lechner B.E."/>
            <person name="Liimatainen K."/>
            <person name="Lipzen A."/>
            <person name="Lukacs Z."/>
            <person name="Mihaltcheva S."/>
            <person name="Morgado L.N."/>
            <person name="Niskanen T."/>
            <person name="Noordeloos M.E."/>
            <person name="Ohm R.A."/>
            <person name="Ortiz-Santana B."/>
            <person name="Ovrebo C."/>
            <person name="Racz N."/>
            <person name="Riley R."/>
            <person name="Savchenko A."/>
            <person name="Shiryaev A."/>
            <person name="Soop K."/>
            <person name="Spirin V."/>
            <person name="Szebenyi C."/>
            <person name="Tomsovsky M."/>
            <person name="Tulloss R.E."/>
            <person name="Uehling J."/>
            <person name="Grigoriev I.V."/>
            <person name="Vagvolgyi C."/>
            <person name="Papp T."/>
            <person name="Martin F.M."/>
            <person name="Miettinen O."/>
            <person name="Hibbett D.S."/>
            <person name="Nagy L.G."/>
        </authorList>
    </citation>
    <scope>NUCLEOTIDE SEQUENCE [LARGE SCALE GENOMIC DNA]</scope>
    <source>
        <strain evidence="1 2">CBS 962.96</strain>
    </source>
</reference>
<gene>
    <name evidence="1" type="ORF">K435DRAFT_786561</name>
</gene>
<dbReference type="Proteomes" id="UP000297245">
    <property type="component" value="Unassembled WGS sequence"/>
</dbReference>
<evidence type="ECO:0000313" key="2">
    <source>
        <dbReference type="Proteomes" id="UP000297245"/>
    </source>
</evidence>
<protein>
    <recommendedName>
        <fullName evidence="3">Fucose-specific lectin</fullName>
    </recommendedName>
</protein>
<sequence>MAQMQELIRYLTAAGSAMAPESRDSYLLFTNEDSSLICKRWSGSEFNESEIIAEKVRPNSSATYFLTDSTRIVFCISEDSTLRALKYDPDEEDWVDVEGTTNHKVHPESHVAGFIGPDHKRHVIFQDSSSHLVCLDESMALTSLPVDAVPGTPITTTFVKTLDGGIQMLVFYFGHRQTFAYP</sequence>
<proteinExistence type="predicted"/>
<name>A0A4S8KQA0_DENBC</name>
<dbReference type="Gene3D" id="2.120.10.70">
    <property type="entry name" value="Fucose-specific lectin"/>
    <property type="match status" value="1"/>
</dbReference>
<keyword evidence="2" id="KW-1185">Reference proteome</keyword>
<organism evidence="1 2">
    <name type="scientific">Dendrothele bispora (strain CBS 962.96)</name>
    <dbReference type="NCBI Taxonomy" id="1314807"/>
    <lineage>
        <taxon>Eukaryota</taxon>
        <taxon>Fungi</taxon>
        <taxon>Dikarya</taxon>
        <taxon>Basidiomycota</taxon>
        <taxon>Agaricomycotina</taxon>
        <taxon>Agaricomycetes</taxon>
        <taxon>Agaricomycetidae</taxon>
        <taxon>Agaricales</taxon>
        <taxon>Agaricales incertae sedis</taxon>
        <taxon>Dendrothele</taxon>
    </lineage>
</organism>
<evidence type="ECO:0000313" key="1">
    <source>
        <dbReference type="EMBL" id="THU77783.1"/>
    </source>
</evidence>
<dbReference type="EMBL" id="ML180338">
    <property type="protein sequence ID" value="THU77783.1"/>
    <property type="molecule type" value="Genomic_DNA"/>
</dbReference>
<dbReference type="SUPFAM" id="SSF89372">
    <property type="entry name" value="Fucose-specific lectin"/>
    <property type="match status" value="1"/>
</dbReference>
<dbReference type="OrthoDB" id="5367135at2759"/>